<name>A0A9D2TCJ8_9FIRM</name>
<dbReference type="EMBL" id="DWVZ01000119">
    <property type="protein sequence ID" value="HJC63733.1"/>
    <property type="molecule type" value="Genomic_DNA"/>
</dbReference>
<accession>A0A9D2TCJ8</accession>
<evidence type="ECO:0000313" key="2">
    <source>
        <dbReference type="Proteomes" id="UP000823886"/>
    </source>
</evidence>
<comment type="caution">
    <text evidence="1">The sequence shown here is derived from an EMBL/GenBank/DDBJ whole genome shotgun (WGS) entry which is preliminary data.</text>
</comment>
<evidence type="ECO:0000313" key="1">
    <source>
        <dbReference type="EMBL" id="HJC63733.1"/>
    </source>
</evidence>
<dbReference type="Proteomes" id="UP000823886">
    <property type="component" value="Unassembled WGS sequence"/>
</dbReference>
<reference evidence="1" key="1">
    <citation type="journal article" date="2021" name="PeerJ">
        <title>Extensive microbial diversity within the chicken gut microbiome revealed by metagenomics and culture.</title>
        <authorList>
            <person name="Gilroy R."/>
            <person name="Ravi A."/>
            <person name="Getino M."/>
            <person name="Pursley I."/>
            <person name="Horton D.L."/>
            <person name="Alikhan N.F."/>
            <person name="Baker D."/>
            <person name="Gharbi K."/>
            <person name="Hall N."/>
            <person name="Watson M."/>
            <person name="Adriaenssens E.M."/>
            <person name="Foster-Nyarko E."/>
            <person name="Jarju S."/>
            <person name="Secka A."/>
            <person name="Antonio M."/>
            <person name="Oren A."/>
            <person name="Chaudhuri R.R."/>
            <person name="La Ragione R."/>
            <person name="Hildebrand F."/>
            <person name="Pallen M.J."/>
        </authorList>
    </citation>
    <scope>NUCLEOTIDE SEQUENCE</scope>
    <source>
        <strain evidence="1">ChiBcec2-3848</strain>
    </source>
</reference>
<organism evidence="1 2">
    <name type="scientific">Candidatus Blautia merdavium</name>
    <dbReference type="NCBI Taxonomy" id="2838494"/>
    <lineage>
        <taxon>Bacteria</taxon>
        <taxon>Bacillati</taxon>
        <taxon>Bacillota</taxon>
        <taxon>Clostridia</taxon>
        <taxon>Lachnospirales</taxon>
        <taxon>Lachnospiraceae</taxon>
        <taxon>Blautia</taxon>
    </lineage>
</organism>
<protein>
    <submittedName>
        <fullName evidence="1">Uncharacterized protein</fullName>
    </submittedName>
</protein>
<reference evidence="1" key="2">
    <citation type="submission" date="2021-04" db="EMBL/GenBank/DDBJ databases">
        <authorList>
            <person name="Gilroy R."/>
        </authorList>
    </citation>
    <scope>NUCLEOTIDE SEQUENCE</scope>
    <source>
        <strain evidence="1">ChiBcec2-3848</strain>
    </source>
</reference>
<gene>
    <name evidence="1" type="ORF">H9753_08960</name>
</gene>
<proteinExistence type="predicted"/>
<sequence>MLMELKEIHAKQVTVEVRDEATGEVFRRTLPMEYYETANFLRLSGEDRKGKPSELVFLSDTGMRRLRDLTGKGPDKDPCGTHQ</sequence>
<dbReference type="AlphaFoldDB" id="A0A9D2TCJ8"/>